<reference evidence="2 3" key="1">
    <citation type="submission" date="2018-07" db="EMBL/GenBank/DDBJ databases">
        <title>Genome sequence of Erythrobacter strain YH-07, an antagonistic bacterium isolated from Yellow Sea.</title>
        <authorList>
            <person name="Tang T."/>
            <person name="Liu Q."/>
            <person name="Sun X."/>
        </authorList>
    </citation>
    <scope>NUCLEOTIDE SEQUENCE [LARGE SCALE GENOMIC DNA]</scope>
    <source>
        <strain evidence="2 3">YH-07</strain>
        <plasmid evidence="2 3">unnamed</plasmid>
    </source>
</reference>
<keyword evidence="1" id="KW-0472">Membrane</keyword>
<organism evidence="2 3">
    <name type="scientific">Erythrobacter aureus</name>
    <dbReference type="NCBI Taxonomy" id="2182384"/>
    <lineage>
        <taxon>Bacteria</taxon>
        <taxon>Pseudomonadati</taxon>
        <taxon>Pseudomonadota</taxon>
        <taxon>Alphaproteobacteria</taxon>
        <taxon>Sphingomonadales</taxon>
        <taxon>Erythrobacteraceae</taxon>
        <taxon>Erythrobacter/Porphyrobacter group</taxon>
        <taxon>Erythrobacter</taxon>
    </lineage>
</organism>
<evidence type="ECO:0000256" key="1">
    <source>
        <dbReference type="SAM" id="Phobius"/>
    </source>
</evidence>
<dbReference type="OrthoDB" id="7507955at2"/>
<name>A0A345YJQ9_9SPHN</name>
<feature type="transmembrane region" description="Helical" evidence="1">
    <location>
        <begin position="41"/>
        <end position="62"/>
    </location>
</feature>
<keyword evidence="3" id="KW-1185">Reference proteome</keyword>
<keyword evidence="1" id="KW-0812">Transmembrane</keyword>
<dbReference type="AlphaFoldDB" id="A0A345YJQ9"/>
<dbReference type="KEGG" id="err:DVR09_16720"/>
<dbReference type="Proteomes" id="UP000254508">
    <property type="component" value="Plasmid unnamed"/>
</dbReference>
<keyword evidence="2" id="KW-0614">Plasmid</keyword>
<accession>A0A345YJQ9</accession>
<keyword evidence="1" id="KW-1133">Transmembrane helix</keyword>
<dbReference type="EMBL" id="CP031358">
    <property type="protein sequence ID" value="AXK44161.1"/>
    <property type="molecule type" value="Genomic_DNA"/>
</dbReference>
<sequence>MKRLKNLMRISTKFDAGLVIYAIAVGALERGHHYFVQYPGGVGYMMLGASTLVVFIAGGALIDYVDLRQKNLSA</sequence>
<proteinExistence type="predicted"/>
<evidence type="ECO:0000313" key="3">
    <source>
        <dbReference type="Proteomes" id="UP000254508"/>
    </source>
</evidence>
<protein>
    <submittedName>
        <fullName evidence="2">Uncharacterized protein</fullName>
    </submittedName>
</protein>
<gene>
    <name evidence="2" type="ORF">DVR09_16720</name>
</gene>
<geneLocation type="plasmid" evidence="2 3">
    <name>unnamed</name>
</geneLocation>
<evidence type="ECO:0000313" key="2">
    <source>
        <dbReference type="EMBL" id="AXK44161.1"/>
    </source>
</evidence>